<proteinExistence type="predicted"/>
<sequence>MEIDGEHLTPAKLASVDLAEKDFAKHVWTLAAEANAVFEQDFGVKCTNAEQKDASCIMDIPAKLASKVNHSTHLCEQLDHIIYGFVNLVESQCHEKLKDAINDLTDTSWHGCHEFHFLQADWKQLTGLKNILNLLDGLIKKYSKASSLEIANVYKAFEELEVSLDKACNDLALDKAVRLGANHSLFILGKYYAKLNDFYTSVVLTPTLGYQWFKKNNGWPEAWKQLPLMKIHQQWATNYKPKLPASPKTFSIVFPPELPATSSNVCMLAFPPCHIFSFLSADF</sequence>
<evidence type="ECO:0000313" key="1">
    <source>
        <dbReference type="EMBL" id="KAF9506096.1"/>
    </source>
</evidence>
<dbReference type="AlphaFoldDB" id="A0A9P6AI19"/>
<dbReference type="OrthoDB" id="3268424at2759"/>
<dbReference type="Proteomes" id="UP000886523">
    <property type="component" value="Unassembled WGS sequence"/>
</dbReference>
<comment type="caution">
    <text evidence="1">The sequence shown here is derived from an EMBL/GenBank/DDBJ whole genome shotgun (WGS) entry which is preliminary data.</text>
</comment>
<evidence type="ECO:0000313" key="2">
    <source>
        <dbReference type="Proteomes" id="UP000886523"/>
    </source>
</evidence>
<accession>A0A9P6AI19</accession>
<dbReference type="EMBL" id="MU129123">
    <property type="protein sequence ID" value="KAF9506096.1"/>
    <property type="molecule type" value="Genomic_DNA"/>
</dbReference>
<organism evidence="1 2">
    <name type="scientific">Hydnum rufescens UP504</name>
    <dbReference type="NCBI Taxonomy" id="1448309"/>
    <lineage>
        <taxon>Eukaryota</taxon>
        <taxon>Fungi</taxon>
        <taxon>Dikarya</taxon>
        <taxon>Basidiomycota</taxon>
        <taxon>Agaricomycotina</taxon>
        <taxon>Agaricomycetes</taxon>
        <taxon>Cantharellales</taxon>
        <taxon>Hydnaceae</taxon>
        <taxon>Hydnum</taxon>
    </lineage>
</organism>
<gene>
    <name evidence="1" type="ORF">BS47DRAFT_1399759</name>
</gene>
<protein>
    <submittedName>
        <fullName evidence="1">Uncharacterized protein</fullName>
    </submittedName>
</protein>
<name>A0A9P6AI19_9AGAM</name>
<reference evidence="1" key="1">
    <citation type="journal article" date="2020" name="Nat. Commun.">
        <title>Large-scale genome sequencing of mycorrhizal fungi provides insights into the early evolution of symbiotic traits.</title>
        <authorList>
            <person name="Miyauchi S."/>
            <person name="Kiss E."/>
            <person name="Kuo A."/>
            <person name="Drula E."/>
            <person name="Kohler A."/>
            <person name="Sanchez-Garcia M."/>
            <person name="Morin E."/>
            <person name="Andreopoulos B."/>
            <person name="Barry K.W."/>
            <person name="Bonito G."/>
            <person name="Buee M."/>
            <person name="Carver A."/>
            <person name="Chen C."/>
            <person name="Cichocki N."/>
            <person name="Clum A."/>
            <person name="Culley D."/>
            <person name="Crous P.W."/>
            <person name="Fauchery L."/>
            <person name="Girlanda M."/>
            <person name="Hayes R.D."/>
            <person name="Keri Z."/>
            <person name="LaButti K."/>
            <person name="Lipzen A."/>
            <person name="Lombard V."/>
            <person name="Magnuson J."/>
            <person name="Maillard F."/>
            <person name="Murat C."/>
            <person name="Nolan M."/>
            <person name="Ohm R.A."/>
            <person name="Pangilinan J."/>
            <person name="Pereira M.F."/>
            <person name="Perotto S."/>
            <person name="Peter M."/>
            <person name="Pfister S."/>
            <person name="Riley R."/>
            <person name="Sitrit Y."/>
            <person name="Stielow J.B."/>
            <person name="Szollosi G."/>
            <person name="Zifcakova L."/>
            <person name="Stursova M."/>
            <person name="Spatafora J.W."/>
            <person name="Tedersoo L."/>
            <person name="Vaario L.M."/>
            <person name="Yamada A."/>
            <person name="Yan M."/>
            <person name="Wang P."/>
            <person name="Xu J."/>
            <person name="Bruns T."/>
            <person name="Baldrian P."/>
            <person name="Vilgalys R."/>
            <person name="Dunand C."/>
            <person name="Henrissat B."/>
            <person name="Grigoriev I.V."/>
            <person name="Hibbett D."/>
            <person name="Nagy L.G."/>
            <person name="Martin F.M."/>
        </authorList>
    </citation>
    <scope>NUCLEOTIDE SEQUENCE</scope>
    <source>
        <strain evidence="1">UP504</strain>
    </source>
</reference>
<keyword evidence="2" id="KW-1185">Reference proteome</keyword>